<dbReference type="PANTHER" id="PTHR15032:SF4">
    <property type="entry name" value="N-ACYL-PHOSPHATIDYLETHANOLAMINE-HYDROLYZING PHOSPHOLIPASE D"/>
    <property type="match status" value="1"/>
</dbReference>
<dbReference type="AlphaFoldDB" id="A0A7Z2VYR0"/>
<dbReference type="PANTHER" id="PTHR15032">
    <property type="entry name" value="N-ACYL-PHOSPHATIDYLETHANOLAMINE-HYDROLYZING PHOSPHOLIPASE D"/>
    <property type="match status" value="1"/>
</dbReference>
<reference evidence="3 4" key="1">
    <citation type="submission" date="2020-04" db="EMBL/GenBank/DDBJ databases">
        <title>Genome sequencing of novel species.</title>
        <authorList>
            <person name="Heo J."/>
            <person name="Kim S.-J."/>
            <person name="Kim J.-S."/>
            <person name="Hong S.-B."/>
            <person name="Kwon S.-W."/>
        </authorList>
    </citation>
    <scope>NUCLEOTIDE SEQUENCE [LARGE SCALE GENOMIC DNA]</scope>
    <source>
        <strain evidence="3 4">GN2-R2</strain>
    </source>
</reference>
<dbReference type="SUPFAM" id="SSF56281">
    <property type="entry name" value="Metallo-hydrolase/oxidoreductase"/>
    <property type="match status" value="1"/>
</dbReference>
<evidence type="ECO:0000259" key="1">
    <source>
        <dbReference type="Pfam" id="PF12706"/>
    </source>
</evidence>
<dbReference type="GO" id="GO:0016787">
    <property type="term" value="F:hydrolase activity"/>
    <property type="evidence" value="ECO:0007669"/>
    <property type="project" value="UniProtKB-KW"/>
</dbReference>
<feature type="domain" description="Diiron non-heme beta-hydroxylase N-terminal" evidence="2">
    <location>
        <begin position="7"/>
        <end position="239"/>
    </location>
</feature>
<evidence type="ECO:0000259" key="2">
    <source>
        <dbReference type="Pfam" id="PF18456"/>
    </source>
</evidence>
<evidence type="ECO:0000313" key="4">
    <source>
        <dbReference type="Proteomes" id="UP000502415"/>
    </source>
</evidence>
<keyword evidence="3" id="KW-0378">Hydrolase</keyword>
<sequence length="533" mass="60275">MTQEKLYLREDVYIDPLVNKWYAWPNLLAPITYAMYMTKTHKRLMNSFVNNYELHIIANQDAGMAGGGEFVNCTREQVADVRKLIDKFENEHGICRELCEAVKQLDSLLRSHTSGESIEPLYEQVPELLKGYVELHMDLYHQPSYRLIEGLLYRSPYYQETIQSVSFGILSDTEARPFVLSTPRLPAPDNLQLHAPFNAPLWDRIFRARTEPVTREEAEAMFTSVPTEGGLDWRELFTVEAPTRTYQAPAEEVRLAYVGHAGFLIETARCAVLIDPVIANRSAGNADQVISYTELPEHIDYLCLTHNHSDHVNIESLLQLRHRVGQVLVPKNNGGSLADPSLKLILGQLGFQVRELDDMETTPLPDGRILSIPFLGEHGDLNIRSKTAWLVELKGKKIYAGADSSNLEPRMYQHIQRLVGDLDVLAIGMECVGAPYTWLYGALTTDTVSRAVKESRRLNGSDFDKAARMVSTFRPRQVLVYALGMESWYSYFMGVDYGDDSQQIIQSGRMVAHCEDLGIPVERLCGKQTLCLA</sequence>
<dbReference type="Gene3D" id="3.60.15.10">
    <property type="entry name" value="Ribonuclease Z/Hydroxyacylglutathione hydrolase-like"/>
    <property type="match status" value="1"/>
</dbReference>
<dbReference type="EMBL" id="CP051685">
    <property type="protein sequence ID" value="QJE01530.1"/>
    <property type="molecule type" value="Genomic_DNA"/>
</dbReference>
<dbReference type="GO" id="GO:0005737">
    <property type="term" value="C:cytoplasm"/>
    <property type="evidence" value="ECO:0007669"/>
    <property type="project" value="TreeGrafter"/>
</dbReference>
<dbReference type="Pfam" id="PF12706">
    <property type="entry name" value="Lactamase_B_2"/>
    <property type="match status" value="1"/>
</dbReference>
<organism evidence="3 4">
    <name type="scientific">Massilia forsythiae</name>
    <dbReference type="NCBI Taxonomy" id="2728020"/>
    <lineage>
        <taxon>Bacteria</taxon>
        <taxon>Pseudomonadati</taxon>
        <taxon>Pseudomonadota</taxon>
        <taxon>Betaproteobacteria</taxon>
        <taxon>Burkholderiales</taxon>
        <taxon>Oxalobacteraceae</taxon>
        <taxon>Telluria group</taxon>
        <taxon>Massilia</taxon>
    </lineage>
</organism>
<accession>A0A7Z2VYR0</accession>
<name>A0A7Z2VYR0_9BURK</name>
<dbReference type="KEGG" id="mfy:HH212_17080"/>
<dbReference type="InterPro" id="IPR041141">
    <property type="entry name" value="CmlA_N"/>
</dbReference>
<proteinExistence type="predicted"/>
<feature type="domain" description="Metallo-beta-lactamase" evidence="1">
    <location>
        <begin position="272"/>
        <end position="428"/>
    </location>
</feature>
<dbReference type="RefSeq" id="WP_170203555.1">
    <property type="nucleotide sequence ID" value="NZ_CP051685.1"/>
</dbReference>
<gene>
    <name evidence="3" type="ORF">HH212_17080</name>
</gene>
<evidence type="ECO:0000313" key="3">
    <source>
        <dbReference type="EMBL" id="QJE01530.1"/>
    </source>
</evidence>
<dbReference type="InterPro" id="IPR001279">
    <property type="entry name" value="Metallo-B-lactamas"/>
</dbReference>
<dbReference type="Pfam" id="PF18456">
    <property type="entry name" value="CmlA_N"/>
    <property type="match status" value="1"/>
</dbReference>
<dbReference type="Proteomes" id="UP000502415">
    <property type="component" value="Chromosome"/>
</dbReference>
<dbReference type="InterPro" id="IPR036866">
    <property type="entry name" value="RibonucZ/Hydroxyglut_hydro"/>
</dbReference>
<keyword evidence="4" id="KW-1185">Reference proteome</keyword>
<protein>
    <submittedName>
        <fullName evidence="3">MBL fold metallo-hydrolase</fullName>
    </submittedName>
</protein>